<proteinExistence type="inferred from homology"/>
<comment type="caution">
    <text evidence="7">The sequence shown here is derived from an EMBL/GenBank/DDBJ whole genome shotgun (WGS) entry which is preliminary data.</text>
</comment>
<sequence>MSLVENGAPEAEALLESVYGKKGPAPRIGITGPPGAGKSTLVAEYARLLRGEGLQVGVVAVDPTSPFTGGAILGDRVRMGEHATDAMVFIRSMATRGSMGGLAARTGDLCEILDGWGSQITLVETVGVGQSELDVAEAADTVAVVLTPESGDAIQALKAGLMEIADVIVLNKADHAGADAMEAALRSSLAFRKEGGWRPPIVRTVAIERKGLEEMHKALLEHRAYAGRPEVSGALRREKTRMRLRNAIREELLDGWLKGRGLEAELDRAVERVLQGEISPHRAVRDLIERMTPHGER</sequence>
<evidence type="ECO:0000256" key="1">
    <source>
        <dbReference type="ARBA" id="ARBA00009625"/>
    </source>
</evidence>
<feature type="domain" description="AAA+ ATPase" evidence="6">
    <location>
        <begin position="24"/>
        <end position="230"/>
    </location>
</feature>
<protein>
    <submittedName>
        <fullName evidence="7">Methylmalonyl Co-A mutase-associated GTPase MeaB</fullName>
    </submittedName>
</protein>
<keyword evidence="4" id="KW-0342">GTP-binding</keyword>
<dbReference type="SMART" id="SM00382">
    <property type="entry name" value="AAA"/>
    <property type="match status" value="1"/>
</dbReference>
<dbReference type="GO" id="GO:0005525">
    <property type="term" value="F:GTP binding"/>
    <property type="evidence" value="ECO:0007669"/>
    <property type="project" value="UniProtKB-KW"/>
</dbReference>
<dbReference type="AlphaFoldDB" id="A0A538TPW6"/>
<dbReference type="InterPro" id="IPR027417">
    <property type="entry name" value="P-loop_NTPase"/>
</dbReference>
<evidence type="ECO:0000256" key="2">
    <source>
        <dbReference type="ARBA" id="ARBA00022741"/>
    </source>
</evidence>
<dbReference type="EMBL" id="VBOZ01000012">
    <property type="protein sequence ID" value="TMQ65650.1"/>
    <property type="molecule type" value="Genomic_DNA"/>
</dbReference>
<evidence type="ECO:0000259" key="6">
    <source>
        <dbReference type="SMART" id="SM00382"/>
    </source>
</evidence>
<dbReference type="PANTHER" id="PTHR43087:SF1">
    <property type="entry name" value="LAO_AO TRANSPORT SYSTEM ATPASE"/>
    <property type="match status" value="1"/>
</dbReference>
<evidence type="ECO:0000313" key="7">
    <source>
        <dbReference type="EMBL" id="TMQ65650.1"/>
    </source>
</evidence>
<dbReference type="Proteomes" id="UP000317691">
    <property type="component" value="Unassembled WGS sequence"/>
</dbReference>
<evidence type="ECO:0000313" key="8">
    <source>
        <dbReference type="Proteomes" id="UP000317691"/>
    </source>
</evidence>
<dbReference type="NCBIfam" id="TIGR00750">
    <property type="entry name" value="lao"/>
    <property type="match status" value="1"/>
</dbReference>
<dbReference type="PANTHER" id="PTHR43087">
    <property type="entry name" value="LYSINE/ARGININE/ORNITHINE TRANSPORT SYSTEM KINASE"/>
    <property type="match status" value="1"/>
</dbReference>
<dbReference type="InterPro" id="IPR003593">
    <property type="entry name" value="AAA+_ATPase"/>
</dbReference>
<dbReference type="InterPro" id="IPR052040">
    <property type="entry name" value="GTPase/Isobutyryl-CoA_mutase"/>
</dbReference>
<evidence type="ECO:0000256" key="3">
    <source>
        <dbReference type="ARBA" id="ARBA00022801"/>
    </source>
</evidence>
<keyword evidence="3" id="KW-0378">Hydrolase</keyword>
<name>A0A538TPW6_UNCEI</name>
<accession>A0A538TPW6</accession>
<evidence type="ECO:0000256" key="5">
    <source>
        <dbReference type="ARBA" id="ARBA00023186"/>
    </source>
</evidence>
<dbReference type="CDD" id="cd03114">
    <property type="entry name" value="MMAA-like"/>
    <property type="match status" value="1"/>
</dbReference>
<dbReference type="GO" id="GO:0003924">
    <property type="term" value="F:GTPase activity"/>
    <property type="evidence" value="ECO:0007669"/>
    <property type="project" value="InterPro"/>
</dbReference>
<dbReference type="Gene3D" id="3.40.50.300">
    <property type="entry name" value="P-loop containing nucleotide triphosphate hydrolases"/>
    <property type="match status" value="1"/>
</dbReference>
<keyword evidence="5" id="KW-0143">Chaperone</keyword>
<gene>
    <name evidence="7" type="primary">meaB</name>
    <name evidence="7" type="ORF">E6K79_04670</name>
</gene>
<comment type="similarity">
    <text evidence="1">Belongs to the SIMIBI class G3E GTPase family. ArgK/MeaB subfamily.</text>
</comment>
<dbReference type="SUPFAM" id="SSF52540">
    <property type="entry name" value="P-loop containing nucleoside triphosphate hydrolases"/>
    <property type="match status" value="1"/>
</dbReference>
<reference evidence="7 8" key="1">
    <citation type="journal article" date="2019" name="Nat. Microbiol.">
        <title>Mediterranean grassland soil C-N compound turnover is dependent on rainfall and depth, and is mediated by genomically divergent microorganisms.</title>
        <authorList>
            <person name="Diamond S."/>
            <person name="Andeer P.F."/>
            <person name="Li Z."/>
            <person name="Crits-Christoph A."/>
            <person name="Burstein D."/>
            <person name="Anantharaman K."/>
            <person name="Lane K.R."/>
            <person name="Thomas B.C."/>
            <person name="Pan C."/>
            <person name="Northen T.R."/>
            <person name="Banfield J.F."/>
        </authorList>
    </citation>
    <scope>NUCLEOTIDE SEQUENCE [LARGE SCALE GENOMIC DNA]</scope>
    <source>
        <strain evidence="7">WS_9</strain>
    </source>
</reference>
<keyword evidence="2" id="KW-0547">Nucleotide-binding</keyword>
<dbReference type="InterPro" id="IPR005129">
    <property type="entry name" value="GTPase_ArgK"/>
</dbReference>
<dbReference type="Pfam" id="PF03308">
    <property type="entry name" value="MeaB"/>
    <property type="match status" value="1"/>
</dbReference>
<organism evidence="7 8">
    <name type="scientific">Eiseniibacteriota bacterium</name>
    <dbReference type="NCBI Taxonomy" id="2212470"/>
    <lineage>
        <taxon>Bacteria</taxon>
        <taxon>Candidatus Eiseniibacteriota</taxon>
    </lineage>
</organism>
<evidence type="ECO:0000256" key="4">
    <source>
        <dbReference type="ARBA" id="ARBA00023134"/>
    </source>
</evidence>